<sequence length="166" mass="18330">MLLRRALFYWQFISAFLLPSWVLIGRGIIRAGEGWDFVLYLVLCPILCVAMLAVAGLTVARKQVRSTRAVSWLDAGVLAVWHISIILYGFVASSALSGVIVVVAIIAFWVAAWQLFTETRTRVKNAFSLDPIDAGTYNAKTYDPATDAGRVIIINPDGSKEELPDR</sequence>
<gene>
    <name evidence="2" type="ORF">ABIE21_001554</name>
</gene>
<name>A0ABV2QLZ2_9MICO</name>
<reference evidence="2 3" key="1">
    <citation type="submission" date="2024-06" db="EMBL/GenBank/DDBJ databases">
        <title>Sorghum-associated microbial communities from plants grown in Nebraska, USA.</title>
        <authorList>
            <person name="Schachtman D."/>
        </authorList>
    </citation>
    <scope>NUCLEOTIDE SEQUENCE [LARGE SCALE GENOMIC DNA]</scope>
    <source>
        <strain evidence="2 3">2857</strain>
    </source>
</reference>
<keyword evidence="1" id="KW-1133">Transmembrane helix</keyword>
<evidence type="ECO:0008006" key="4">
    <source>
        <dbReference type="Google" id="ProtNLM"/>
    </source>
</evidence>
<organism evidence="2 3">
    <name type="scientific">Conyzicola nivalis</name>
    <dbReference type="NCBI Taxonomy" id="1477021"/>
    <lineage>
        <taxon>Bacteria</taxon>
        <taxon>Bacillati</taxon>
        <taxon>Actinomycetota</taxon>
        <taxon>Actinomycetes</taxon>
        <taxon>Micrococcales</taxon>
        <taxon>Microbacteriaceae</taxon>
        <taxon>Conyzicola</taxon>
    </lineage>
</organism>
<feature type="transmembrane region" description="Helical" evidence="1">
    <location>
        <begin position="96"/>
        <end position="116"/>
    </location>
</feature>
<feature type="transmembrane region" description="Helical" evidence="1">
    <location>
        <begin position="72"/>
        <end position="90"/>
    </location>
</feature>
<comment type="caution">
    <text evidence="2">The sequence shown here is derived from an EMBL/GenBank/DDBJ whole genome shotgun (WGS) entry which is preliminary data.</text>
</comment>
<feature type="transmembrane region" description="Helical" evidence="1">
    <location>
        <begin position="7"/>
        <end position="25"/>
    </location>
</feature>
<dbReference type="RefSeq" id="WP_354024215.1">
    <property type="nucleotide sequence ID" value="NZ_JBEPSJ010000001.1"/>
</dbReference>
<dbReference type="Proteomes" id="UP001549257">
    <property type="component" value="Unassembled WGS sequence"/>
</dbReference>
<accession>A0ABV2QLZ2</accession>
<keyword evidence="1" id="KW-0812">Transmembrane</keyword>
<protein>
    <recommendedName>
        <fullName evidence="4">MFS transporter</fullName>
    </recommendedName>
</protein>
<proteinExistence type="predicted"/>
<keyword evidence="3" id="KW-1185">Reference proteome</keyword>
<evidence type="ECO:0000256" key="1">
    <source>
        <dbReference type="SAM" id="Phobius"/>
    </source>
</evidence>
<keyword evidence="1" id="KW-0472">Membrane</keyword>
<evidence type="ECO:0000313" key="2">
    <source>
        <dbReference type="EMBL" id="MET4582064.1"/>
    </source>
</evidence>
<evidence type="ECO:0000313" key="3">
    <source>
        <dbReference type="Proteomes" id="UP001549257"/>
    </source>
</evidence>
<dbReference type="EMBL" id="JBEPSJ010000001">
    <property type="protein sequence ID" value="MET4582064.1"/>
    <property type="molecule type" value="Genomic_DNA"/>
</dbReference>
<feature type="transmembrane region" description="Helical" evidence="1">
    <location>
        <begin position="37"/>
        <end position="60"/>
    </location>
</feature>